<dbReference type="CDD" id="cd06267">
    <property type="entry name" value="PBP1_LacI_sugar_binding-like"/>
    <property type="match status" value="1"/>
</dbReference>
<dbReference type="Pfam" id="PF00356">
    <property type="entry name" value="LacI"/>
    <property type="match status" value="1"/>
</dbReference>
<proteinExistence type="predicted"/>
<evidence type="ECO:0000313" key="6">
    <source>
        <dbReference type="Proteomes" id="UP001251870"/>
    </source>
</evidence>
<keyword evidence="3" id="KW-0804">Transcription</keyword>
<evidence type="ECO:0000256" key="3">
    <source>
        <dbReference type="ARBA" id="ARBA00023163"/>
    </source>
</evidence>
<evidence type="ECO:0000313" key="5">
    <source>
        <dbReference type="EMBL" id="MDR8019813.1"/>
    </source>
</evidence>
<dbReference type="GO" id="GO:0003677">
    <property type="term" value="F:DNA binding"/>
    <property type="evidence" value="ECO:0007669"/>
    <property type="project" value="UniProtKB-KW"/>
</dbReference>
<dbReference type="InterPro" id="IPR046335">
    <property type="entry name" value="LacI/GalR-like_sensor"/>
</dbReference>
<dbReference type="InterPro" id="IPR028082">
    <property type="entry name" value="Peripla_BP_I"/>
</dbReference>
<evidence type="ECO:0000259" key="4">
    <source>
        <dbReference type="PROSITE" id="PS50932"/>
    </source>
</evidence>
<dbReference type="InterPro" id="IPR000843">
    <property type="entry name" value="HTH_LacI"/>
</dbReference>
<dbReference type="PROSITE" id="PS50932">
    <property type="entry name" value="HTH_LACI_2"/>
    <property type="match status" value="1"/>
</dbReference>
<sequence>MGAGQSGRRSPTLVEIARAAGVSKSAVSLALRGEVGISEPTRYGILRAARSLGRPVTPWAPGADLDRDGPLIGVLVNGLQSAYHRDVEEGVQSAAPEGVRLVIAQGGADRSRLQEALRTLVGLGVDGLVIISSRIPPTTLEEVGRWVPTAVVGRLSERIEGVDVVFNNDAHGVRLAVHHLFAAGHRRIVHLTGSSRPVALHRQRAFVELMRGVVPEVEPRVEGPQHLEAAIRSIVAEVRAGGLAPTAVFAQTDEIAGDLMVRCFEAGVEVPEGLSIVGYDASSLSRFLRPALTSVNQPRHELGSTALQLVLDRFEGSGSSRVMTLRPSLTRRDSVAPPS</sequence>
<organism evidence="5 6">
    <name type="scientific">Nesterenkonia aerolata</name>
    <dbReference type="NCBI Taxonomy" id="3074079"/>
    <lineage>
        <taxon>Bacteria</taxon>
        <taxon>Bacillati</taxon>
        <taxon>Actinomycetota</taxon>
        <taxon>Actinomycetes</taxon>
        <taxon>Micrococcales</taxon>
        <taxon>Micrococcaceae</taxon>
        <taxon>Nesterenkonia</taxon>
    </lineage>
</organism>
<feature type="domain" description="HTH lacI-type" evidence="4">
    <location>
        <begin position="11"/>
        <end position="53"/>
    </location>
</feature>
<keyword evidence="6" id="KW-1185">Reference proteome</keyword>
<dbReference type="InterPro" id="IPR010982">
    <property type="entry name" value="Lambda_DNA-bd_dom_sf"/>
</dbReference>
<keyword evidence="1" id="KW-0805">Transcription regulation</keyword>
<dbReference type="Gene3D" id="1.10.260.40">
    <property type="entry name" value="lambda repressor-like DNA-binding domains"/>
    <property type="match status" value="1"/>
</dbReference>
<dbReference type="CDD" id="cd01392">
    <property type="entry name" value="HTH_LacI"/>
    <property type="match status" value="1"/>
</dbReference>
<accession>A0ABU2DTH9</accession>
<dbReference type="RefSeq" id="WP_310548804.1">
    <property type="nucleotide sequence ID" value="NZ_JAVKGR010000011.1"/>
</dbReference>
<dbReference type="PROSITE" id="PS00356">
    <property type="entry name" value="HTH_LACI_1"/>
    <property type="match status" value="1"/>
</dbReference>
<dbReference type="SUPFAM" id="SSF53822">
    <property type="entry name" value="Periplasmic binding protein-like I"/>
    <property type="match status" value="1"/>
</dbReference>
<name>A0ABU2DTH9_9MICC</name>
<dbReference type="Gene3D" id="3.40.50.2300">
    <property type="match status" value="2"/>
</dbReference>
<keyword evidence="2 5" id="KW-0238">DNA-binding</keyword>
<dbReference type="EMBL" id="JAVKGR010000011">
    <property type="protein sequence ID" value="MDR8019813.1"/>
    <property type="molecule type" value="Genomic_DNA"/>
</dbReference>
<protein>
    <submittedName>
        <fullName evidence="5">LacI family DNA-binding transcriptional regulator</fullName>
    </submittedName>
</protein>
<dbReference type="PANTHER" id="PTHR30146">
    <property type="entry name" value="LACI-RELATED TRANSCRIPTIONAL REPRESSOR"/>
    <property type="match status" value="1"/>
</dbReference>
<reference evidence="5 6" key="1">
    <citation type="submission" date="2023-09" db="EMBL/GenBank/DDBJ databases">
        <title>Description of three actinobacteria isolated from air of manufacturing shop in a pharmaceutical factory.</title>
        <authorList>
            <person name="Zhang D.-F."/>
        </authorList>
    </citation>
    <scope>NUCLEOTIDE SEQUENCE [LARGE SCALE GENOMIC DNA]</scope>
    <source>
        <strain evidence="5 6">LY-0111</strain>
    </source>
</reference>
<comment type="caution">
    <text evidence="5">The sequence shown here is derived from an EMBL/GenBank/DDBJ whole genome shotgun (WGS) entry which is preliminary data.</text>
</comment>
<dbReference type="Pfam" id="PF13377">
    <property type="entry name" value="Peripla_BP_3"/>
    <property type="match status" value="1"/>
</dbReference>
<evidence type="ECO:0000256" key="1">
    <source>
        <dbReference type="ARBA" id="ARBA00023015"/>
    </source>
</evidence>
<dbReference type="Proteomes" id="UP001251870">
    <property type="component" value="Unassembled WGS sequence"/>
</dbReference>
<dbReference type="SUPFAM" id="SSF47413">
    <property type="entry name" value="lambda repressor-like DNA-binding domains"/>
    <property type="match status" value="1"/>
</dbReference>
<dbReference type="PANTHER" id="PTHR30146:SF155">
    <property type="entry name" value="ALANINE RACEMASE"/>
    <property type="match status" value="1"/>
</dbReference>
<gene>
    <name evidence="5" type="ORF">RIL96_09600</name>
</gene>
<evidence type="ECO:0000256" key="2">
    <source>
        <dbReference type="ARBA" id="ARBA00023125"/>
    </source>
</evidence>
<dbReference type="SMART" id="SM00354">
    <property type="entry name" value="HTH_LACI"/>
    <property type="match status" value="1"/>
</dbReference>